<evidence type="ECO:0000256" key="11">
    <source>
        <dbReference type="RuleBase" id="RU003682"/>
    </source>
</evidence>
<dbReference type="InterPro" id="IPR005123">
    <property type="entry name" value="Oxoglu/Fe-dep_dioxygenase_dom"/>
</dbReference>
<comment type="catalytic activity">
    <reaction evidence="10">
        <text>L-arginine + 2-oxoglutarate + O2 = guanidine + L-glutamate 5-semialdehyde + succinate + CO2</text>
        <dbReference type="Rhea" id="RHEA:31535"/>
        <dbReference type="ChEBI" id="CHEBI:15379"/>
        <dbReference type="ChEBI" id="CHEBI:16526"/>
        <dbReference type="ChEBI" id="CHEBI:16810"/>
        <dbReference type="ChEBI" id="CHEBI:30031"/>
        <dbReference type="ChEBI" id="CHEBI:30087"/>
        <dbReference type="ChEBI" id="CHEBI:32682"/>
        <dbReference type="ChEBI" id="CHEBI:58066"/>
        <dbReference type="EC" id="1.14.20.7"/>
    </reaction>
</comment>
<comment type="caution">
    <text evidence="13">The sequence shown here is derived from an EMBL/GenBank/DDBJ whole genome shotgun (WGS) entry which is preliminary data.</text>
</comment>
<reference evidence="13 14" key="1">
    <citation type="submission" date="2019-03" db="EMBL/GenBank/DDBJ databases">
        <title>Genomic Encyclopedia of Type Strains, Phase IV (KMG-IV): sequencing the most valuable type-strain genomes for metagenomic binning, comparative biology and taxonomic classification.</title>
        <authorList>
            <person name="Goeker M."/>
        </authorList>
    </citation>
    <scope>NUCLEOTIDE SEQUENCE [LARGE SCALE GENOMIC DNA]</scope>
    <source>
        <strain evidence="13 14">DSM 12121</strain>
    </source>
</reference>
<dbReference type="PROSITE" id="PS51471">
    <property type="entry name" value="FE2OG_OXY"/>
    <property type="match status" value="1"/>
</dbReference>
<keyword evidence="6" id="KW-0266">Ethylene biosynthesis</keyword>
<dbReference type="AlphaFoldDB" id="A0A4R6DH06"/>
<keyword evidence="11" id="KW-0479">Metal-binding</keyword>
<dbReference type="InterPro" id="IPR050231">
    <property type="entry name" value="Iron_ascorbate_oxido_reductase"/>
</dbReference>
<name>A0A4R6DH06_9RHOO</name>
<dbReference type="Proteomes" id="UP000295129">
    <property type="component" value="Unassembled WGS sequence"/>
</dbReference>
<evidence type="ECO:0000256" key="9">
    <source>
        <dbReference type="ARBA" id="ARBA00047725"/>
    </source>
</evidence>
<dbReference type="InterPro" id="IPR026992">
    <property type="entry name" value="DIOX_N"/>
</dbReference>
<dbReference type="Pfam" id="PF14226">
    <property type="entry name" value="DIOX_N"/>
    <property type="match status" value="1"/>
</dbReference>
<comment type="catalytic activity">
    <reaction evidence="9">
        <text>2-oxoglutarate + O2 + 2 H(+) = ethene + 3 CO2 + H2O</text>
        <dbReference type="Rhea" id="RHEA:31523"/>
        <dbReference type="ChEBI" id="CHEBI:15377"/>
        <dbReference type="ChEBI" id="CHEBI:15378"/>
        <dbReference type="ChEBI" id="CHEBI:15379"/>
        <dbReference type="ChEBI" id="CHEBI:16526"/>
        <dbReference type="ChEBI" id="CHEBI:16810"/>
        <dbReference type="ChEBI" id="CHEBI:18153"/>
        <dbReference type="EC" id="1.13.12.19"/>
    </reaction>
</comment>
<evidence type="ECO:0000256" key="2">
    <source>
        <dbReference type="ARBA" id="ARBA00004767"/>
    </source>
</evidence>
<gene>
    <name evidence="13" type="ORF">C7389_14112</name>
</gene>
<dbReference type="InterPro" id="IPR027443">
    <property type="entry name" value="IPNS-like_sf"/>
</dbReference>
<dbReference type="InterPro" id="IPR044861">
    <property type="entry name" value="IPNS-like_FE2OG_OXY"/>
</dbReference>
<dbReference type="RefSeq" id="WP_133595235.1">
    <property type="nucleotide sequence ID" value="NZ_SNVV01000041.1"/>
</dbReference>
<keyword evidence="14" id="KW-1185">Reference proteome</keyword>
<evidence type="ECO:0000256" key="1">
    <source>
        <dbReference type="ARBA" id="ARBA00001954"/>
    </source>
</evidence>
<dbReference type="Pfam" id="PF03171">
    <property type="entry name" value="2OG-FeII_Oxy"/>
    <property type="match status" value="1"/>
</dbReference>
<accession>A0A4R6DH06</accession>
<evidence type="ECO:0000313" key="14">
    <source>
        <dbReference type="Proteomes" id="UP000295129"/>
    </source>
</evidence>
<dbReference type="Gene3D" id="2.60.120.330">
    <property type="entry name" value="B-lactam Antibiotic, Isopenicillin N Synthase, Chain"/>
    <property type="match status" value="1"/>
</dbReference>
<dbReference type="GO" id="GO:0051213">
    <property type="term" value="F:dioxygenase activity"/>
    <property type="evidence" value="ECO:0007669"/>
    <property type="project" value="UniProtKB-KW"/>
</dbReference>
<dbReference type="GO" id="GO:0046872">
    <property type="term" value="F:metal ion binding"/>
    <property type="evidence" value="ECO:0007669"/>
    <property type="project" value="UniProtKB-KW"/>
</dbReference>
<comment type="cofactor">
    <cofactor evidence="1">
        <name>Fe(2+)</name>
        <dbReference type="ChEBI" id="CHEBI:29033"/>
    </cofactor>
</comment>
<dbReference type="EMBL" id="SNVV01000041">
    <property type="protein sequence ID" value="TDN43328.1"/>
    <property type="molecule type" value="Genomic_DNA"/>
</dbReference>
<evidence type="ECO:0000256" key="6">
    <source>
        <dbReference type="ARBA" id="ARBA00022666"/>
    </source>
</evidence>
<keyword evidence="13" id="KW-0223">Dioxygenase</keyword>
<keyword evidence="11" id="KW-0560">Oxidoreductase</keyword>
<feature type="domain" description="Fe2OG dioxygenase" evidence="12">
    <location>
        <begin position="185"/>
        <end position="291"/>
    </location>
</feature>
<dbReference type="PRINTS" id="PR00682">
    <property type="entry name" value="IPNSYNTHASE"/>
</dbReference>
<evidence type="ECO:0000313" key="13">
    <source>
        <dbReference type="EMBL" id="TDN43328.1"/>
    </source>
</evidence>
<dbReference type="EC" id="1.14.20.7" evidence="3"/>
<dbReference type="GO" id="GO:0009693">
    <property type="term" value="P:ethylene biosynthetic process"/>
    <property type="evidence" value="ECO:0007669"/>
    <property type="project" value="UniProtKB-KW"/>
</dbReference>
<dbReference type="EC" id="1.13.12.19" evidence="4"/>
<evidence type="ECO:0000256" key="3">
    <source>
        <dbReference type="ARBA" id="ARBA00012293"/>
    </source>
</evidence>
<dbReference type="OrthoDB" id="21825at2"/>
<organism evidence="13 14">
    <name type="scientific">Azoarcus indigens</name>
    <dbReference type="NCBI Taxonomy" id="29545"/>
    <lineage>
        <taxon>Bacteria</taxon>
        <taxon>Pseudomonadati</taxon>
        <taxon>Pseudomonadota</taxon>
        <taxon>Betaproteobacteria</taxon>
        <taxon>Rhodocyclales</taxon>
        <taxon>Zoogloeaceae</taxon>
        <taxon>Azoarcus</taxon>
    </lineage>
</organism>
<dbReference type="GO" id="GO:0102276">
    <property type="term" value="F:2-oxoglutarate oxygenase/decarboxylase (ethylene-forming) activity"/>
    <property type="evidence" value="ECO:0007669"/>
    <property type="project" value="UniProtKB-EC"/>
</dbReference>
<evidence type="ECO:0000256" key="10">
    <source>
        <dbReference type="ARBA" id="ARBA00049359"/>
    </source>
</evidence>
<evidence type="ECO:0000259" key="12">
    <source>
        <dbReference type="PROSITE" id="PS51471"/>
    </source>
</evidence>
<protein>
    <recommendedName>
        <fullName evidence="5">2-oxoglutarate-dependent ethylene/succinate-forming enzyme</fullName>
        <ecNumber evidence="4">1.13.12.19</ecNumber>
        <ecNumber evidence="3">1.14.20.7</ecNumber>
    </recommendedName>
    <alternativeName>
        <fullName evidence="7">2-oxoglutarate dioxygenase (ethylene-forming)</fullName>
    </alternativeName>
    <alternativeName>
        <fullName evidence="8">2-oxoglutarate/L-arginine monooxygenase/decarboxylase (succinate-forming)</fullName>
    </alternativeName>
</protein>
<comment type="similarity">
    <text evidence="11">Belongs to the iron/ascorbate-dependent oxidoreductase family.</text>
</comment>
<proteinExistence type="inferred from homology"/>
<comment type="pathway">
    <text evidence="2">Alkene biosynthesis; ethylene biosynthesis via 2-oxoglutarate.</text>
</comment>
<evidence type="ECO:0000256" key="4">
    <source>
        <dbReference type="ARBA" id="ARBA00012531"/>
    </source>
</evidence>
<dbReference type="SUPFAM" id="SSF51197">
    <property type="entry name" value="Clavaminate synthase-like"/>
    <property type="match status" value="1"/>
</dbReference>
<evidence type="ECO:0000256" key="8">
    <source>
        <dbReference type="ARBA" id="ARBA00031282"/>
    </source>
</evidence>
<keyword evidence="11" id="KW-0408">Iron</keyword>
<evidence type="ECO:0000256" key="5">
    <source>
        <dbReference type="ARBA" id="ARBA00019045"/>
    </source>
</evidence>
<evidence type="ECO:0000256" key="7">
    <source>
        <dbReference type="ARBA" id="ARBA00031011"/>
    </source>
</evidence>
<sequence length="337" mass="38264">MSRSSKSDEDLVIAKAVPIEEIPVIDFTPFREGGMVGRLKVATAIADACREIGFFYLSGHGVPEEKLKKVFEQSAEFFHQPLATRAEVAATPERYRGWIPMPHSEPMSRSSRLFEQYRIQAEFGGDGPLQGDDRLFYAPNRWPAQLPEFQAACSEYYDAMLALSRDLLRAFALGLGLPEERFDGYFDKPLCQLSLLYYIPLPDDVEVEVSNTVSHTDEGPLTILAQDNIGGLEVKRRDGSWISAPPIPGAYTINVGDMMMWWSNGRYLSNYHRVRNKSKRERFSIPFFLNPDKQAEVRPLPEFVAIDGKANYEGAVVGDHLKRFYTTLEKDPRELDR</sequence>
<dbReference type="PANTHER" id="PTHR47990">
    <property type="entry name" value="2-OXOGLUTARATE (2OG) AND FE(II)-DEPENDENT OXYGENASE SUPERFAMILY PROTEIN-RELATED"/>
    <property type="match status" value="1"/>
</dbReference>